<gene>
    <name evidence="2" type="ORF">PCOR1329_LOCUS22891</name>
</gene>
<feature type="region of interest" description="Disordered" evidence="1">
    <location>
        <begin position="15"/>
        <end position="38"/>
    </location>
</feature>
<dbReference type="Proteomes" id="UP001189429">
    <property type="component" value="Unassembled WGS sequence"/>
</dbReference>
<organism evidence="2 3">
    <name type="scientific">Prorocentrum cordatum</name>
    <dbReference type="NCBI Taxonomy" id="2364126"/>
    <lineage>
        <taxon>Eukaryota</taxon>
        <taxon>Sar</taxon>
        <taxon>Alveolata</taxon>
        <taxon>Dinophyceae</taxon>
        <taxon>Prorocentrales</taxon>
        <taxon>Prorocentraceae</taxon>
        <taxon>Prorocentrum</taxon>
    </lineage>
</organism>
<evidence type="ECO:0000313" key="3">
    <source>
        <dbReference type="Proteomes" id="UP001189429"/>
    </source>
</evidence>
<feature type="compositionally biased region" description="Pro residues" evidence="1">
    <location>
        <begin position="27"/>
        <end position="36"/>
    </location>
</feature>
<proteinExistence type="predicted"/>
<evidence type="ECO:0000313" key="2">
    <source>
        <dbReference type="EMBL" id="CAK0821689.1"/>
    </source>
</evidence>
<feature type="region of interest" description="Disordered" evidence="1">
    <location>
        <begin position="62"/>
        <end position="154"/>
    </location>
</feature>
<feature type="compositionally biased region" description="Low complexity" evidence="1">
    <location>
        <begin position="15"/>
        <end position="26"/>
    </location>
</feature>
<feature type="compositionally biased region" description="Low complexity" evidence="1">
    <location>
        <begin position="72"/>
        <end position="88"/>
    </location>
</feature>
<feature type="compositionally biased region" description="Low complexity" evidence="1">
    <location>
        <begin position="105"/>
        <end position="137"/>
    </location>
</feature>
<name>A0ABN9RR51_9DINO</name>
<reference evidence="2" key="1">
    <citation type="submission" date="2023-10" db="EMBL/GenBank/DDBJ databases">
        <authorList>
            <person name="Chen Y."/>
            <person name="Shah S."/>
            <person name="Dougan E. K."/>
            <person name="Thang M."/>
            <person name="Chan C."/>
        </authorList>
    </citation>
    <scope>NUCLEOTIDE SEQUENCE [LARGE SCALE GENOMIC DNA]</scope>
</reference>
<comment type="caution">
    <text evidence="2">The sequence shown here is derived from an EMBL/GenBank/DDBJ whole genome shotgun (WGS) entry which is preliminary data.</text>
</comment>
<accession>A0ABN9RR51</accession>
<keyword evidence="3" id="KW-1185">Reference proteome</keyword>
<sequence length="154" mass="15253">MKDMEGGAVVVAVGGRAEWPAGTAGRPGPPPRPPGAAPARLCWARALRRRLADHRVRVPYLDLGPSADLPWAGASAEESAAAPRGPSASAPPPRIPRPRARRGRAPAGAPRAPAAAAAAPAAGAAAAARPGGAAVPRGGAGAAVGLERRGHRAR</sequence>
<protein>
    <submittedName>
        <fullName evidence="2">Uncharacterized protein</fullName>
    </submittedName>
</protein>
<evidence type="ECO:0000256" key="1">
    <source>
        <dbReference type="SAM" id="MobiDB-lite"/>
    </source>
</evidence>
<dbReference type="EMBL" id="CAUYUJ010007691">
    <property type="protein sequence ID" value="CAK0821689.1"/>
    <property type="molecule type" value="Genomic_DNA"/>
</dbReference>